<dbReference type="Pfam" id="PF11139">
    <property type="entry name" value="SfLAP"/>
    <property type="match status" value="1"/>
</dbReference>
<accession>A0A2R5ESB9</accession>
<keyword evidence="3" id="KW-1185">Reference proteome</keyword>
<evidence type="ECO:0000313" key="3">
    <source>
        <dbReference type="Proteomes" id="UP000245202"/>
    </source>
</evidence>
<dbReference type="AlphaFoldDB" id="A0A2R5ESB9"/>
<evidence type="ECO:0008006" key="4">
    <source>
        <dbReference type="Google" id="ProtNLM"/>
    </source>
</evidence>
<dbReference type="Proteomes" id="UP000245202">
    <property type="component" value="Unassembled WGS sequence"/>
</dbReference>
<name>A0A2R5ESB9_9BACL</name>
<evidence type="ECO:0000313" key="2">
    <source>
        <dbReference type="EMBL" id="GBG06663.1"/>
    </source>
</evidence>
<comment type="caution">
    <text evidence="2">The sequence shown here is derived from an EMBL/GenBank/DDBJ whole genome shotgun (WGS) entry which is preliminary data.</text>
</comment>
<keyword evidence="1" id="KW-0812">Transmembrane</keyword>
<feature type="transmembrane region" description="Helical" evidence="1">
    <location>
        <begin position="6"/>
        <end position="31"/>
    </location>
</feature>
<feature type="transmembrane region" description="Helical" evidence="1">
    <location>
        <begin position="191"/>
        <end position="212"/>
    </location>
</feature>
<feature type="transmembrane region" description="Helical" evidence="1">
    <location>
        <begin position="156"/>
        <end position="179"/>
    </location>
</feature>
<dbReference type="EMBL" id="BDQX01000054">
    <property type="protein sequence ID" value="GBG06663.1"/>
    <property type="molecule type" value="Genomic_DNA"/>
</dbReference>
<reference evidence="2 3" key="1">
    <citation type="submission" date="2017-08" db="EMBL/GenBank/DDBJ databases">
        <title>Substantial Increase in Enzyme Production by Combined Drug-Resistance Mutations in Paenibacillus agaridevorans.</title>
        <authorList>
            <person name="Tanaka Y."/>
            <person name="Funane K."/>
            <person name="Hosaka T."/>
            <person name="Shiwa Y."/>
            <person name="Fujita N."/>
            <person name="Miyazaki T."/>
            <person name="Yoshikawa H."/>
            <person name="Murakami K."/>
            <person name="Kasahara K."/>
            <person name="Inaoka T."/>
            <person name="Hiraga Y."/>
            <person name="Ochi K."/>
        </authorList>
    </citation>
    <scope>NUCLEOTIDE SEQUENCE [LARGE SCALE GENOMIC DNA]</scope>
    <source>
        <strain evidence="2 3">T-3040</strain>
    </source>
</reference>
<protein>
    <recommendedName>
        <fullName evidence="4">GAP family protein</fullName>
    </recommendedName>
</protein>
<feature type="transmembrane region" description="Helical" evidence="1">
    <location>
        <begin position="78"/>
        <end position="97"/>
    </location>
</feature>
<dbReference type="InterPro" id="IPR021315">
    <property type="entry name" value="Gap/Sap"/>
</dbReference>
<feature type="transmembrane region" description="Helical" evidence="1">
    <location>
        <begin position="117"/>
        <end position="136"/>
    </location>
</feature>
<dbReference type="RefSeq" id="WP_108991883.1">
    <property type="nucleotide sequence ID" value="NZ_BDQX01000054.1"/>
</dbReference>
<evidence type="ECO:0000256" key="1">
    <source>
        <dbReference type="SAM" id="Phobius"/>
    </source>
</evidence>
<proteinExistence type="predicted"/>
<feature type="transmembrane region" description="Helical" evidence="1">
    <location>
        <begin position="43"/>
        <end position="66"/>
    </location>
</feature>
<keyword evidence="1" id="KW-1133">Transmembrane helix</keyword>
<keyword evidence="1" id="KW-0472">Membrane</keyword>
<gene>
    <name evidence="2" type="ORF">PAT3040_01193</name>
</gene>
<sequence>MTTELIISVGALSLLDMLSPAIIGVTIYLLLSPGGKVFTRLLAYIATVAVLYFAVGALLMMGLGTVMESAADLFQSRAVGIALTIIGAALFIGSFFINTKKKYSPPRPKSKNVASMVALGVTTFAIEVATALPYFAAIGLMGTAELTPVEWVPLLASYNVIMVLPAIILYLLHLILGRLMRHPLEKLGTKLANSAGSTLSWVMSIAGIILVLNNIDKF</sequence>
<organism evidence="2 3">
    <name type="scientific">Paenibacillus agaridevorans</name>
    <dbReference type="NCBI Taxonomy" id="171404"/>
    <lineage>
        <taxon>Bacteria</taxon>
        <taxon>Bacillati</taxon>
        <taxon>Bacillota</taxon>
        <taxon>Bacilli</taxon>
        <taxon>Bacillales</taxon>
        <taxon>Paenibacillaceae</taxon>
        <taxon>Paenibacillus</taxon>
    </lineage>
</organism>